<evidence type="ECO:0000256" key="1">
    <source>
        <dbReference type="ARBA" id="ARBA00023002"/>
    </source>
</evidence>
<dbReference type="Pfam" id="PF00248">
    <property type="entry name" value="Aldo_ket_red"/>
    <property type="match status" value="1"/>
</dbReference>
<dbReference type="CDD" id="cd19080">
    <property type="entry name" value="AKR_AKR9A_9B"/>
    <property type="match status" value="1"/>
</dbReference>
<dbReference type="GO" id="GO:0005829">
    <property type="term" value="C:cytosol"/>
    <property type="evidence" value="ECO:0007669"/>
    <property type="project" value="TreeGrafter"/>
</dbReference>
<dbReference type="PANTHER" id="PTHR43364">
    <property type="entry name" value="NADH-SPECIFIC METHYLGLYOXAL REDUCTASE-RELATED"/>
    <property type="match status" value="1"/>
</dbReference>
<dbReference type="SUPFAM" id="SSF51430">
    <property type="entry name" value="NAD(P)-linked oxidoreductase"/>
    <property type="match status" value="1"/>
</dbReference>
<proteinExistence type="predicted"/>
<dbReference type="EMBL" id="JACCFK010000002">
    <property type="protein sequence ID" value="NYI91833.1"/>
    <property type="molecule type" value="Genomic_DNA"/>
</dbReference>
<dbReference type="AlphaFoldDB" id="A0A853B945"/>
<accession>A0A853B945</accession>
<sequence length="353" mass="37925">MQLDSYRTLGRSGLRVSPLALGAMTFDDGSWGSAPEESFTILDRYLDAGGNFVDTANQYNGGASEETLGAYFTRNAGKRDRIVLATKFGGTLFPDDPNAGGAGRKAIMSQLEGSLRRLGTDYVDVYWMHQWDRHTPVEETLSTLDGLVRAGKVRAIGLSNTPAWWIAQAVTTASLRGWENVAALQVEYSLLARTVEGDQFGAARAFGLGITPWSPLASGVLSGKYSRETTRVADSGRSGYAAPMLTEKTFTLLDALARIAAELGTTVAAVALAWVRQQREVTSVLVGARTLRQLEDNLASIEVTLSAGHLAELGALTTPQLDYPYPFLDAVGVGYQQGSTTINGLSSKEFQRA</sequence>
<evidence type="ECO:0000259" key="2">
    <source>
        <dbReference type="Pfam" id="PF00248"/>
    </source>
</evidence>
<keyword evidence="4" id="KW-1185">Reference proteome</keyword>
<dbReference type="InterPro" id="IPR036812">
    <property type="entry name" value="NAD(P)_OxRdtase_dom_sf"/>
</dbReference>
<keyword evidence="1" id="KW-0560">Oxidoreductase</keyword>
<protein>
    <submittedName>
        <fullName evidence="3">Aryl-alcohol dehydrogenase-like predicted oxidoreductase</fullName>
    </submittedName>
</protein>
<dbReference type="Gene3D" id="3.20.20.100">
    <property type="entry name" value="NADP-dependent oxidoreductase domain"/>
    <property type="match status" value="1"/>
</dbReference>
<gene>
    <name evidence="3" type="ORF">HNR02_005208</name>
</gene>
<dbReference type="Proteomes" id="UP000549616">
    <property type="component" value="Unassembled WGS sequence"/>
</dbReference>
<feature type="domain" description="NADP-dependent oxidoreductase" evidence="2">
    <location>
        <begin position="18"/>
        <end position="313"/>
    </location>
</feature>
<reference evidence="3 4" key="1">
    <citation type="submission" date="2020-07" db="EMBL/GenBank/DDBJ databases">
        <title>Sequencing the genomes of 1000 actinobacteria strains.</title>
        <authorList>
            <person name="Klenk H.-P."/>
        </authorList>
    </citation>
    <scope>NUCLEOTIDE SEQUENCE [LARGE SCALE GENOMIC DNA]</scope>
    <source>
        <strain evidence="3 4">DSM 104006</strain>
    </source>
</reference>
<dbReference type="GO" id="GO:0016491">
    <property type="term" value="F:oxidoreductase activity"/>
    <property type="evidence" value="ECO:0007669"/>
    <property type="project" value="UniProtKB-KW"/>
</dbReference>
<dbReference type="InterPro" id="IPR050523">
    <property type="entry name" value="AKR_Detox_Biosynth"/>
</dbReference>
<evidence type="ECO:0000313" key="4">
    <source>
        <dbReference type="Proteomes" id="UP000549616"/>
    </source>
</evidence>
<dbReference type="InterPro" id="IPR023210">
    <property type="entry name" value="NADP_OxRdtase_dom"/>
</dbReference>
<comment type="caution">
    <text evidence="3">The sequence shown here is derived from an EMBL/GenBank/DDBJ whole genome shotgun (WGS) entry which is preliminary data.</text>
</comment>
<name>A0A853B945_9PSEU</name>
<dbReference type="RefSeq" id="WP_179776159.1">
    <property type="nucleotide sequence ID" value="NZ_JACCFK010000002.1"/>
</dbReference>
<dbReference type="PANTHER" id="PTHR43364:SF4">
    <property type="entry name" value="NAD(P)-LINKED OXIDOREDUCTASE SUPERFAMILY PROTEIN"/>
    <property type="match status" value="1"/>
</dbReference>
<evidence type="ECO:0000313" key="3">
    <source>
        <dbReference type="EMBL" id="NYI91833.1"/>
    </source>
</evidence>
<organism evidence="3 4">
    <name type="scientific">Amycolatopsis endophytica</name>
    <dbReference type="NCBI Taxonomy" id="860233"/>
    <lineage>
        <taxon>Bacteria</taxon>
        <taxon>Bacillati</taxon>
        <taxon>Actinomycetota</taxon>
        <taxon>Actinomycetes</taxon>
        <taxon>Pseudonocardiales</taxon>
        <taxon>Pseudonocardiaceae</taxon>
        <taxon>Amycolatopsis</taxon>
    </lineage>
</organism>
<dbReference type="FunFam" id="3.20.20.100:FF:000004">
    <property type="entry name" value="Oxidoreductase, aldo/keto reductase"/>
    <property type="match status" value="1"/>
</dbReference>